<name>A0A9N9LUA1_9HELO</name>
<reference evidence="2" key="1">
    <citation type="submission" date="2021-07" db="EMBL/GenBank/DDBJ databases">
        <authorList>
            <person name="Durling M."/>
        </authorList>
    </citation>
    <scope>NUCLEOTIDE SEQUENCE</scope>
</reference>
<keyword evidence="3" id="KW-1185">Reference proteome</keyword>
<dbReference type="EMBL" id="CAJVRM010000228">
    <property type="protein sequence ID" value="CAG8977646.1"/>
    <property type="molecule type" value="Genomic_DNA"/>
</dbReference>
<protein>
    <submittedName>
        <fullName evidence="2">Uncharacterized protein</fullName>
    </submittedName>
</protein>
<evidence type="ECO:0000313" key="2">
    <source>
        <dbReference type="EMBL" id="CAG8977646.1"/>
    </source>
</evidence>
<organism evidence="2 3">
    <name type="scientific">Hymenoscyphus albidus</name>
    <dbReference type="NCBI Taxonomy" id="595503"/>
    <lineage>
        <taxon>Eukaryota</taxon>
        <taxon>Fungi</taxon>
        <taxon>Dikarya</taxon>
        <taxon>Ascomycota</taxon>
        <taxon>Pezizomycotina</taxon>
        <taxon>Leotiomycetes</taxon>
        <taxon>Helotiales</taxon>
        <taxon>Helotiaceae</taxon>
        <taxon>Hymenoscyphus</taxon>
    </lineage>
</organism>
<feature type="chain" id="PRO_5040507886" evidence="1">
    <location>
        <begin position="17"/>
        <end position="112"/>
    </location>
</feature>
<dbReference type="OrthoDB" id="10687972at2759"/>
<sequence length="112" mass="12078">MAIAIAFAMAVDVGLATDAPGDGTVMANLGPFRRPPSPLAWLGQTVRRVVSLNMAFKGPPKAACAFTAAPGRLDDWTTGRLDDWTTGRLDDSTTRRLDDWTTRRLDGPDMVC</sequence>
<gene>
    <name evidence="2" type="ORF">HYALB_00006596</name>
</gene>
<proteinExistence type="predicted"/>
<comment type="caution">
    <text evidence="2">The sequence shown here is derived from an EMBL/GenBank/DDBJ whole genome shotgun (WGS) entry which is preliminary data.</text>
</comment>
<keyword evidence="1" id="KW-0732">Signal</keyword>
<feature type="signal peptide" evidence="1">
    <location>
        <begin position="1"/>
        <end position="16"/>
    </location>
</feature>
<dbReference type="Proteomes" id="UP000701801">
    <property type="component" value="Unassembled WGS sequence"/>
</dbReference>
<evidence type="ECO:0000313" key="3">
    <source>
        <dbReference type="Proteomes" id="UP000701801"/>
    </source>
</evidence>
<evidence type="ECO:0000256" key="1">
    <source>
        <dbReference type="SAM" id="SignalP"/>
    </source>
</evidence>
<accession>A0A9N9LUA1</accession>
<dbReference type="AlphaFoldDB" id="A0A9N9LUA1"/>